<name>A0A0K0FUR3_STRVS</name>
<evidence type="ECO:0000256" key="1">
    <source>
        <dbReference type="SAM" id="SignalP"/>
    </source>
</evidence>
<protein>
    <submittedName>
        <fullName evidence="3">Ig-like domain-containing protein</fullName>
    </submittedName>
</protein>
<evidence type="ECO:0000313" key="2">
    <source>
        <dbReference type="Proteomes" id="UP000035680"/>
    </source>
</evidence>
<feature type="signal peptide" evidence="1">
    <location>
        <begin position="1"/>
        <end position="18"/>
    </location>
</feature>
<keyword evidence="2" id="KW-1185">Reference proteome</keyword>
<keyword evidence="1" id="KW-0732">Signal</keyword>
<dbReference type="WBParaSite" id="SVE_1607600.2">
    <property type="protein sequence ID" value="SVE_1607600.2"/>
    <property type="gene ID" value="SVE_1607600"/>
</dbReference>
<sequence length="264" mass="30346">MLRQLLLYLLGYFVIVESKKCYSICNGTSPIYCKSKLNDDNSVSVSGYYNLSKLGMIKMSCSFTSKSHAPDIMWQYRKSRNERWSDFACDEEIFKHTCKNETANDNQSYGECHIQQNTIKNSGYYKCIEEKNDEGISSEEFFIQIIGVESISVLSRTLRLNKIGQIMMKVCSNPKPNILWYGEDQIVQVGQSSHRYSAMPLSNSVENINKKTNASTKYEKDCWISTLIIRNVTIADKFIKTFIITENLITEEHITTTDFPTNIT</sequence>
<reference evidence="2" key="1">
    <citation type="submission" date="2014-07" db="EMBL/GenBank/DDBJ databases">
        <authorList>
            <person name="Martin A.A"/>
            <person name="De Silva N."/>
        </authorList>
    </citation>
    <scope>NUCLEOTIDE SEQUENCE</scope>
</reference>
<organism evidence="2 3">
    <name type="scientific">Strongyloides venezuelensis</name>
    <name type="common">Threadworm</name>
    <dbReference type="NCBI Taxonomy" id="75913"/>
    <lineage>
        <taxon>Eukaryota</taxon>
        <taxon>Metazoa</taxon>
        <taxon>Ecdysozoa</taxon>
        <taxon>Nematoda</taxon>
        <taxon>Chromadorea</taxon>
        <taxon>Rhabditida</taxon>
        <taxon>Tylenchina</taxon>
        <taxon>Panagrolaimomorpha</taxon>
        <taxon>Strongyloidoidea</taxon>
        <taxon>Strongyloididae</taxon>
        <taxon>Strongyloides</taxon>
    </lineage>
</organism>
<feature type="chain" id="PRO_5005330178" evidence="1">
    <location>
        <begin position="19"/>
        <end position="264"/>
    </location>
</feature>
<proteinExistence type="predicted"/>
<reference evidence="3" key="2">
    <citation type="submission" date="2015-08" db="UniProtKB">
        <authorList>
            <consortium name="WormBaseParasite"/>
        </authorList>
    </citation>
    <scope>IDENTIFICATION</scope>
</reference>
<accession>A0A0K0FUR3</accession>
<dbReference type="Proteomes" id="UP000035680">
    <property type="component" value="Unassembled WGS sequence"/>
</dbReference>
<evidence type="ECO:0000313" key="3">
    <source>
        <dbReference type="WBParaSite" id="SVE_1607600.2"/>
    </source>
</evidence>
<dbReference type="AlphaFoldDB" id="A0A0K0FUR3"/>